<keyword evidence="6 12" id="KW-0378">Hydrolase</keyword>
<evidence type="ECO:0000256" key="3">
    <source>
        <dbReference type="ARBA" id="ARBA00012640"/>
    </source>
</evidence>
<name>A0A1H5UXK5_9HYPH</name>
<dbReference type="Proteomes" id="UP000236743">
    <property type="component" value="Unassembled WGS sequence"/>
</dbReference>
<evidence type="ECO:0000256" key="8">
    <source>
        <dbReference type="ARBA" id="ARBA00023299"/>
    </source>
</evidence>
<evidence type="ECO:0000256" key="6">
    <source>
        <dbReference type="ARBA" id="ARBA00022801"/>
    </source>
</evidence>
<evidence type="ECO:0000313" key="12">
    <source>
        <dbReference type="EMBL" id="SEF79743.1"/>
    </source>
</evidence>
<dbReference type="InterPro" id="IPR023214">
    <property type="entry name" value="HAD_sf"/>
</dbReference>
<dbReference type="GO" id="GO:0000287">
    <property type="term" value="F:magnesium ion binding"/>
    <property type="evidence" value="ECO:0007669"/>
    <property type="project" value="TreeGrafter"/>
</dbReference>
<dbReference type="GO" id="GO:0006564">
    <property type="term" value="P:L-serine biosynthetic process"/>
    <property type="evidence" value="ECO:0007669"/>
    <property type="project" value="UniProtKB-KW"/>
</dbReference>
<feature type="chain" id="PRO_5009286635" description="phosphoserine phosphatase" evidence="11">
    <location>
        <begin position="33"/>
        <end position="339"/>
    </location>
</feature>
<dbReference type="Gene3D" id="3.40.50.1000">
    <property type="entry name" value="HAD superfamily/HAD-like"/>
    <property type="match status" value="1"/>
</dbReference>
<dbReference type="AlphaFoldDB" id="A0A1H5UXK5"/>
<reference evidence="12 13" key="1">
    <citation type="submission" date="2016-10" db="EMBL/GenBank/DDBJ databases">
        <authorList>
            <person name="de Groot N.N."/>
        </authorList>
    </citation>
    <scope>NUCLEOTIDE SEQUENCE [LARGE SCALE GENOMIC DNA]</scope>
    <source>
        <strain evidence="12 13">DSM 26656</strain>
    </source>
</reference>
<protein>
    <recommendedName>
        <fullName evidence="3">phosphoserine phosphatase</fullName>
        <ecNumber evidence="3">3.1.3.3</ecNumber>
    </recommendedName>
</protein>
<accession>A0A1H5UXK5</accession>
<keyword evidence="8" id="KW-0718">Serine biosynthesis</keyword>
<comment type="pathway">
    <text evidence="2">Amino-acid biosynthesis; L-serine biosynthesis; L-serine from 3-phospho-D-glycerate: step 3/3.</text>
</comment>
<comment type="catalytic activity">
    <reaction evidence="9">
        <text>O-phospho-L-serine + H2O = L-serine + phosphate</text>
        <dbReference type="Rhea" id="RHEA:21208"/>
        <dbReference type="ChEBI" id="CHEBI:15377"/>
        <dbReference type="ChEBI" id="CHEBI:33384"/>
        <dbReference type="ChEBI" id="CHEBI:43474"/>
        <dbReference type="ChEBI" id="CHEBI:57524"/>
        <dbReference type="EC" id="3.1.3.3"/>
    </reaction>
</comment>
<keyword evidence="7" id="KW-0460">Magnesium</keyword>
<evidence type="ECO:0000256" key="5">
    <source>
        <dbReference type="ARBA" id="ARBA00022723"/>
    </source>
</evidence>
<dbReference type="InterPro" id="IPR036412">
    <property type="entry name" value="HAD-like_sf"/>
</dbReference>
<dbReference type="EC" id="3.1.3.3" evidence="3"/>
<evidence type="ECO:0000256" key="9">
    <source>
        <dbReference type="ARBA" id="ARBA00048138"/>
    </source>
</evidence>
<comment type="cofactor">
    <cofactor evidence="1">
        <name>Mg(2+)</name>
        <dbReference type="ChEBI" id="CHEBI:18420"/>
    </cofactor>
</comment>
<proteinExistence type="predicted"/>
<keyword evidence="4" id="KW-0028">Amino-acid biosynthesis</keyword>
<keyword evidence="5" id="KW-0479">Metal-binding</keyword>
<sequence>MAPALLNATRRRLLGFAALCVVASLSPLPLSAQTDPLPSWNEGAAKASIIDFVKRVTTQGGPDFVPMEARIATFDNDGTLWSEQPVYFQAAFIFDRIKAMAKDHPDWAGKQPYKAVIDGDMKALAAAGEKGLLELMAATHTGMSVAEFSAIVREWVRTARHPRFDKPYTDLVFQPMLELLAHLRASGFKTFIVSGGGVEFMRPWVETVYGIPPEQVVGSSGKTAFKLNGDKPVIDKLAEIEFVDDGPGKPVGINRFIGRRPVFAAGNSDGDLQMLQWTTLNEGPRFGLIVHHTDAEREWAYDRHSHVGKLDKALDEAPKRGWLVVNMKKDWKVVYPFQK</sequence>
<evidence type="ECO:0000256" key="10">
    <source>
        <dbReference type="ARBA" id="ARBA00048523"/>
    </source>
</evidence>
<dbReference type="PANTHER" id="PTHR43344">
    <property type="entry name" value="PHOSPHOSERINE PHOSPHATASE"/>
    <property type="match status" value="1"/>
</dbReference>
<evidence type="ECO:0000256" key="1">
    <source>
        <dbReference type="ARBA" id="ARBA00001946"/>
    </source>
</evidence>
<dbReference type="SUPFAM" id="SSF56784">
    <property type="entry name" value="HAD-like"/>
    <property type="match status" value="1"/>
</dbReference>
<dbReference type="InterPro" id="IPR050582">
    <property type="entry name" value="HAD-like_SerB"/>
</dbReference>
<gene>
    <name evidence="12" type="ORF">SAMN04488115_10267</name>
</gene>
<dbReference type="RefSeq" id="WP_103871813.1">
    <property type="nucleotide sequence ID" value="NZ_FNUY01000002.1"/>
</dbReference>
<evidence type="ECO:0000256" key="4">
    <source>
        <dbReference type="ARBA" id="ARBA00022605"/>
    </source>
</evidence>
<feature type="signal peptide" evidence="11">
    <location>
        <begin position="1"/>
        <end position="32"/>
    </location>
</feature>
<evidence type="ECO:0000256" key="7">
    <source>
        <dbReference type="ARBA" id="ARBA00022842"/>
    </source>
</evidence>
<dbReference type="GO" id="GO:0005737">
    <property type="term" value="C:cytoplasm"/>
    <property type="evidence" value="ECO:0007669"/>
    <property type="project" value="TreeGrafter"/>
</dbReference>
<comment type="catalytic activity">
    <reaction evidence="10">
        <text>O-phospho-D-serine + H2O = D-serine + phosphate</text>
        <dbReference type="Rhea" id="RHEA:24873"/>
        <dbReference type="ChEBI" id="CHEBI:15377"/>
        <dbReference type="ChEBI" id="CHEBI:35247"/>
        <dbReference type="ChEBI" id="CHEBI:43474"/>
        <dbReference type="ChEBI" id="CHEBI:58680"/>
        <dbReference type="EC" id="3.1.3.3"/>
    </reaction>
</comment>
<keyword evidence="11" id="KW-0732">Signal</keyword>
<dbReference type="Pfam" id="PF12710">
    <property type="entry name" value="HAD"/>
    <property type="match status" value="1"/>
</dbReference>
<evidence type="ECO:0000256" key="2">
    <source>
        <dbReference type="ARBA" id="ARBA00005135"/>
    </source>
</evidence>
<organism evidence="12 13">
    <name type="scientific">Bosea lathyri</name>
    <dbReference type="NCBI Taxonomy" id="1036778"/>
    <lineage>
        <taxon>Bacteria</taxon>
        <taxon>Pseudomonadati</taxon>
        <taxon>Pseudomonadota</taxon>
        <taxon>Alphaproteobacteria</taxon>
        <taxon>Hyphomicrobiales</taxon>
        <taxon>Boseaceae</taxon>
        <taxon>Bosea</taxon>
    </lineage>
</organism>
<dbReference type="OrthoDB" id="9799365at2"/>
<evidence type="ECO:0000256" key="11">
    <source>
        <dbReference type="SAM" id="SignalP"/>
    </source>
</evidence>
<dbReference type="PANTHER" id="PTHR43344:SF2">
    <property type="entry name" value="PHOSPHOSERINE PHOSPHATASE"/>
    <property type="match status" value="1"/>
</dbReference>
<dbReference type="EMBL" id="FNUY01000002">
    <property type="protein sequence ID" value="SEF79743.1"/>
    <property type="molecule type" value="Genomic_DNA"/>
</dbReference>
<dbReference type="GO" id="GO:0036424">
    <property type="term" value="F:L-phosphoserine phosphatase activity"/>
    <property type="evidence" value="ECO:0007669"/>
    <property type="project" value="TreeGrafter"/>
</dbReference>
<evidence type="ECO:0000313" key="13">
    <source>
        <dbReference type="Proteomes" id="UP000236743"/>
    </source>
</evidence>
<keyword evidence="13" id="KW-1185">Reference proteome</keyword>